<evidence type="ECO:0000256" key="3">
    <source>
        <dbReference type="ARBA" id="ARBA00023125"/>
    </source>
</evidence>
<evidence type="ECO:0000313" key="6">
    <source>
        <dbReference type="Proteomes" id="UP000190868"/>
    </source>
</evidence>
<dbReference type="Gene3D" id="3.90.220.20">
    <property type="entry name" value="DNA methylase specificity domains"/>
    <property type="match status" value="2"/>
</dbReference>
<dbReference type="SUPFAM" id="SSF116734">
    <property type="entry name" value="DNA methylase specificity domain"/>
    <property type="match status" value="2"/>
</dbReference>
<feature type="domain" description="Type I restriction modification DNA specificity" evidence="4">
    <location>
        <begin position="5"/>
        <end position="130"/>
    </location>
</feature>
<evidence type="ECO:0000313" key="5">
    <source>
        <dbReference type="EMBL" id="AQW87237.1"/>
    </source>
</evidence>
<reference evidence="6" key="1">
    <citation type="submission" date="2016-09" db="EMBL/GenBank/DDBJ databases">
        <title>Comparative genomics of the Campylobacter concisus group.</title>
        <authorList>
            <person name="Miller W.G."/>
            <person name="Yee E."/>
            <person name="Chapman M.H."/>
            <person name="Huynh S."/>
            <person name="Bono J.L."/>
            <person name="On S.L.W."/>
            <person name="StLeger J."/>
            <person name="Foster G."/>
            <person name="Parker C.T."/>
        </authorList>
    </citation>
    <scope>NUCLEOTIDE SEQUENCE [LARGE SCALE GENOMIC DNA]</scope>
    <source>
        <strain evidence="6">RM18021</strain>
    </source>
</reference>
<dbReference type="InterPro" id="IPR044946">
    <property type="entry name" value="Restrct_endonuc_typeI_TRD_sf"/>
</dbReference>
<dbReference type="GO" id="GO:0003677">
    <property type="term" value="F:DNA binding"/>
    <property type="evidence" value="ECO:0007669"/>
    <property type="project" value="UniProtKB-KW"/>
</dbReference>
<evidence type="ECO:0000256" key="2">
    <source>
        <dbReference type="ARBA" id="ARBA00022747"/>
    </source>
</evidence>
<dbReference type="AlphaFoldDB" id="A0A1S6U706"/>
<dbReference type="InterPro" id="IPR000055">
    <property type="entry name" value="Restrct_endonuc_typeI_TRD"/>
</dbReference>
<protein>
    <submittedName>
        <fullName evidence="5">Type I restriction/modification system, S subunit</fullName>
    </submittedName>
</protein>
<sequence>MNDLVRLSELFDIKYGNSLELINLEQCKSTDRGATPFISRTEKNNGVSAFVYEMFDIKPNTAHTLSVAVGGSVLATFYQPQPYYTGYHIMVLSPKKEMSVIQMLFYSKCIYANKYRYNYGRQANKTLKDLLIPKDIPHQLLTKMSNYKNNLQAKMLSKPVSNEKLSLNTDSWKEFYIKDLFDITGSKTTSMIELEEYGIGKYPYVTTQASNNGIEGFYDFSTEDGNVLSIDSAVLGYCSYQPFDFSASDHVEKLIPKFKMNKYIAMFLVTILNLEQYRYNYGRKASQTRIKKMKIKLPAKNGEVDFEFMENYIKSLNYSQTL</sequence>
<keyword evidence="2" id="KW-0680">Restriction system</keyword>
<gene>
    <name evidence="5" type="primary">hsdS</name>
    <name evidence="5" type="ORF">CPIN18021_0394</name>
</gene>
<dbReference type="GO" id="GO:0009307">
    <property type="term" value="P:DNA restriction-modification system"/>
    <property type="evidence" value="ECO:0007669"/>
    <property type="project" value="UniProtKB-KW"/>
</dbReference>
<dbReference type="RefSeq" id="WP_078424293.1">
    <property type="nucleotide sequence ID" value="NZ_CP017258.1"/>
</dbReference>
<keyword evidence="6" id="KW-1185">Reference proteome</keyword>
<keyword evidence="3" id="KW-0238">DNA-binding</keyword>
<feature type="domain" description="Type I restriction modification DNA specificity" evidence="4">
    <location>
        <begin position="171"/>
        <end position="316"/>
    </location>
</feature>
<proteinExistence type="inferred from homology"/>
<accession>A0A1S6U706</accession>
<dbReference type="EMBL" id="CP017258">
    <property type="protein sequence ID" value="AQW87237.1"/>
    <property type="molecule type" value="Genomic_DNA"/>
</dbReference>
<comment type="similarity">
    <text evidence="1">Belongs to the type-I restriction system S methylase family.</text>
</comment>
<dbReference type="Pfam" id="PF01420">
    <property type="entry name" value="Methylase_S"/>
    <property type="match status" value="2"/>
</dbReference>
<evidence type="ECO:0000256" key="1">
    <source>
        <dbReference type="ARBA" id="ARBA00010923"/>
    </source>
</evidence>
<name>A0A1S6U706_9BACT</name>
<dbReference type="REBASE" id="192540">
    <property type="entry name" value="S.Csp8021ORF393P"/>
</dbReference>
<evidence type="ECO:0000259" key="4">
    <source>
        <dbReference type="Pfam" id="PF01420"/>
    </source>
</evidence>
<organism evidence="5 6">
    <name type="scientific">Campylobacter pinnipediorum subsp. caledonicus</name>
    <dbReference type="NCBI Taxonomy" id="1874362"/>
    <lineage>
        <taxon>Bacteria</taxon>
        <taxon>Pseudomonadati</taxon>
        <taxon>Campylobacterota</taxon>
        <taxon>Epsilonproteobacteria</taxon>
        <taxon>Campylobacterales</taxon>
        <taxon>Campylobacteraceae</taxon>
        <taxon>Campylobacter</taxon>
    </lineage>
</organism>
<dbReference type="Proteomes" id="UP000190868">
    <property type="component" value="Chromosome"/>
</dbReference>